<dbReference type="STRING" id="1314674.A0A0D7BR73"/>
<feature type="transmembrane region" description="Helical" evidence="7">
    <location>
        <begin position="253"/>
        <end position="272"/>
    </location>
</feature>
<dbReference type="InterPro" id="IPR011701">
    <property type="entry name" value="MFS"/>
</dbReference>
<evidence type="ECO:0000256" key="7">
    <source>
        <dbReference type="SAM" id="Phobius"/>
    </source>
</evidence>
<feature type="transmembrane region" description="Helical" evidence="7">
    <location>
        <begin position="56"/>
        <end position="80"/>
    </location>
</feature>
<dbReference type="Gene3D" id="1.20.1250.20">
    <property type="entry name" value="MFS general substrate transporter like domains"/>
    <property type="match status" value="2"/>
</dbReference>
<evidence type="ECO:0000256" key="1">
    <source>
        <dbReference type="ARBA" id="ARBA00004127"/>
    </source>
</evidence>
<feature type="transmembrane region" description="Helical" evidence="7">
    <location>
        <begin position="185"/>
        <end position="203"/>
    </location>
</feature>
<dbReference type="InterPro" id="IPR020846">
    <property type="entry name" value="MFS_dom"/>
</dbReference>
<evidence type="ECO:0000256" key="5">
    <source>
        <dbReference type="ARBA" id="ARBA00023136"/>
    </source>
</evidence>
<feature type="transmembrane region" description="Helical" evidence="7">
    <location>
        <begin position="425"/>
        <end position="443"/>
    </location>
</feature>
<feature type="transmembrane region" description="Helical" evidence="7">
    <location>
        <begin position="215"/>
        <end position="233"/>
    </location>
</feature>
<feature type="transmembrane region" description="Helical" evidence="7">
    <location>
        <begin position="386"/>
        <end position="405"/>
    </location>
</feature>
<dbReference type="GO" id="GO:0015174">
    <property type="term" value="F:basic amino acid transmembrane transporter activity"/>
    <property type="evidence" value="ECO:0007669"/>
    <property type="project" value="TreeGrafter"/>
</dbReference>
<feature type="transmembrane region" description="Helical" evidence="7">
    <location>
        <begin position="323"/>
        <end position="342"/>
    </location>
</feature>
<dbReference type="PROSITE" id="PS50850">
    <property type="entry name" value="MFS"/>
    <property type="match status" value="1"/>
</dbReference>
<dbReference type="PANTHER" id="PTHR23501">
    <property type="entry name" value="MAJOR FACILITATOR SUPERFAMILY"/>
    <property type="match status" value="1"/>
</dbReference>
<feature type="transmembrane region" description="Helical" evidence="7">
    <location>
        <begin position="92"/>
        <end position="111"/>
    </location>
</feature>
<evidence type="ECO:0000313" key="10">
    <source>
        <dbReference type="Proteomes" id="UP000054007"/>
    </source>
</evidence>
<dbReference type="SUPFAM" id="SSF103473">
    <property type="entry name" value="MFS general substrate transporter"/>
    <property type="match status" value="1"/>
</dbReference>
<keyword evidence="3 7" id="KW-0812">Transmembrane</keyword>
<dbReference type="Pfam" id="PF07690">
    <property type="entry name" value="MFS_1"/>
    <property type="match status" value="1"/>
</dbReference>
<feature type="transmembrane region" description="Helical" evidence="7">
    <location>
        <begin position="362"/>
        <end position="379"/>
    </location>
</feature>
<accession>A0A0D7BR73</accession>
<evidence type="ECO:0000256" key="4">
    <source>
        <dbReference type="ARBA" id="ARBA00022989"/>
    </source>
</evidence>
<evidence type="ECO:0000256" key="6">
    <source>
        <dbReference type="SAM" id="MobiDB-lite"/>
    </source>
</evidence>
<feature type="transmembrane region" description="Helical" evidence="7">
    <location>
        <begin position="284"/>
        <end position="302"/>
    </location>
</feature>
<dbReference type="GO" id="GO:0012505">
    <property type="term" value="C:endomembrane system"/>
    <property type="evidence" value="ECO:0007669"/>
    <property type="project" value="UniProtKB-SubCell"/>
</dbReference>
<organism evidence="9 10">
    <name type="scientific">Cylindrobasidium torrendii FP15055 ss-10</name>
    <dbReference type="NCBI Taxonomy" id="1314674"/>
    <lineage>
        <taxon>Eukaryota</taxon>
        <taxon>Fungi</taxon>
        <taxon>Dikarya</taxon>
        <taxon>Basidiomycota</taxon>
        <taxon>Agaricomycotina</taxon>
        <taxon>Agaricomycetes</taxon>
        <taxon>Agaricomycetidae</taxon>
        <taxon>Agaricales</taxon>
        <taxon>Marasmiineae</taxon>
        <taxon>Physalacriaceae</taxon>
        <taxon>Cylindrobasidium</taxon>
    </lineage>
</organism>
<keyword evidence="5 7" id="KW-0472">Membrane</keyword>
<keyword evidence="10" id="KW-1185">Reference proteome</keyword>
<protein>
    <submittedName>
        <fullName evidence="9">Vacuolar amino acid permease</fullName>
    </submittedName>
</protein>
<sequence>MSRSPSIQSQPLLTERPPSYQTIVASEDSHSLSSETTCDGESPQANALSKTTSETIWILAGLWSAVFLGALDGTVVATLLSPIGSHFNKSNLSSALGTAYLLAVCCFTPLYGRLADTIGRRGAMLLALTLFGSGTIFCGFAPSMESLIVARAVAGMGGGGVMTVSSIVVTDLIPLKQRGMYQGMANVLFGLGAGIGGPLGGFINDTFGWRAAFYFQTPLLLFSFVIVGLKVNIPLSEEMRSLALVEKLRRIDYMGSLTLVGAVGSLLLAFTLKTSAEMAWSHPLVYGLFVACFLFSIAFVLVEKHYSPYPVMPLRLITQRTPLAIAIANLFGSMAAFSMIYNVPMYFSAVRLYSSAESGLHLLPHSVAISVGSVFAGWVMRKTGKLYTLTLISSAMTIVATSMVASWNDDTSDFHLWFDVVPQAFGMASLITTTLIAMIAGVLKEDMAIATGITYLFRTTGQVLGVSLAGAILQAVLLGQLRARLTGPGSIELIEQIRHSTAIISSLAPEDRKAAVASYAVSLRVVFIFQAVCNFIAFLACLPIQEHQLPGSREEQERYYREQQERQRTDTES</sequence>
<feature type="transmembrane region" description="Helical" evidence="7">
    <location>
        <begin position="148"/>
        <end position="173"/>
    </location>
</feature>
<proteinExistence type="predicted"/>
<comment type="subcellular location">
    <subcellularLocation>
        <location evidence="1">Endomembrane system</location>
        <topology evidence="1">Multi-pass membrane protein</topology>
    </subcellularLocation>
</comment>
<dbReference type="AlphaFoldDB" id="A0A0D7BR73"/>
<dbReference type="GO" id="GO:0005886">
    <property type="term" value="C:plasma membrane"/>
    <property type="evidence" value="ECO:0007669"/>
    <property type="project" value="TreeGrafter"/>
</dbReference>
<evidence type="ECO:0000313" key="9">
    <source>
        <dbReference type="EMBL" id="KIY72927.1"/>
    </source>
</evidence>
<dbReference type="InterPro" id="IPR036259">
    <property type="entry name" value="MFS_trans_sf"/>
</dbReference>
<feature type="domain" description="Major facilitator superfamily (MFS) profile" evidence="8">
    <location>
        <begin position="58"/>
        <end position="549"/>
    </location>
</feature>
<dbReference type="GO" id="GO:0000329">
    <property type="term" value="C:fungal-type vacuole membrane"/>
    <property type="evidence" value="ECO:0007669"/>
    <property type="project" value="TreeGrafter"/>
</dbReference>
<feature type="transmembrane region" description="Helical" evidence="7">
    <location>
        <begin position="521"/>
        <end position="544"/>
    </location>
</feature>
<feature type="region of interest" description="Disordered" evidence="6">
    <location>
        <begin position="553"/>
        <end position="573"/>
    </location>
</feature>
<gene>
    <name evidence="9" type="ORF">CYLTODRAFT_417439</name>
</gene>
<keyword evidence="4 7" id="KW-1133">Transmembrane helix</keyword>
<dbReference type="OrthoDB" id="3437016at2759"/>
<feature type="transmembrane region" description="Helical" evidence="7">
    <location>
        <begin position="123"/>
        <end position="142"/>
    </location>
</feature>
<reference evidence="9 10" key="1">
    <citation type="journal article" date="2015" name="Fungal Genet. Biol.">
        <title>Evolution of novel wood decay mechanisms in Agaricales revealed by the genome sequences of Fistulina hepatica and Cylindrobasidium torrendii.</title>
        <authorList>
            <person name="Floudas D."/>
            <person name="Held B.W."/>
            <person name="Riley R."/>
            <person name="Nagy L.G."/>
            <person name="Koehler G."/>
            <person name="Ransdell A.S."/>
            <person name="Younus H."/>
            <person name="Chow J."/>
            <person name="Chiniquy J."/>
            <person name="Lipzen A."/>
            <person name="Tritt A."/>
            <person name="Sun H."/>
            <person name="Haridas S."/>
            <person name="LaButti K."/>
            <person name="Ohm R.A."/>
            <person name="Kues U."/>
            <person name="Blanchette R.A."/>
            <person name="Grigoriev I.V."/>
            <person name="Minto R.E."/>
            <person name="Hibbett D.S."/>
        </authorList>
    </citation>
    <scope>NUCLEOTIDE SEQUENCE [LARGE SCALE GENOMIC DNA]</scope>
    <source>
        <strain evidence="9 10">FP15055 ss-10</strain>
    </source>
</reference>
<evidence type="ECO:0000256" key="3">
    <source>
        <dbReference type="ARBA" id="ARBA00022692"/>
    </source>
</evidence>
<evidence type="ECO:0000259" key="8">
    <source>
        <dbReference type="PROSITE" id="PS50850"/>
    </source>
</evidence>
<dbReference type="PANTHER" id="PTHR23501:SF191">
    <property type="entry name" value="VACUOLAR BASIC AMINO ACID TRANSPORTER 4"/>
    <property type="match status" value="1"/>
</dbReference>
<name>A0A0D7BR73_9AGAR</name>
<dbReference type="EMBL" id="KN880439">
    <property type="protein sequence ID" value="KIY72927.1"/>
    <property type="molecule type" value="Genomic_DNA"/>
</dbReference>
<evidence type="ECO:0000256" key="2">
    <source>
        <dbReference type="ARBA" id="ARBA00022448"/>
    </source>
</evidence>
<feature type="transmembrane region" description="Helical" evidence="7">
    <location>
        <begin position="455"/>
        <end position="477"/>
    </location>
</feature>
<keyword evidence="2" id="KW-0813">Transport</keyword>
<dbReference type="Proteomes" id="UP000054007">
    <property type="component" value="Unassembled WGS sequence"/>
</dbReference>